<keyword evidence="1" id="KW-0255">Endonuclease</keyword>
<dbReference type="PROSITE" id="PS51318">
    <property type="entry name" value="TAT"/>
    <property type="match status" value="1"/>
</dbReference>
<dbReference type="Pfam" id="PF23023">
    <property type="entry name" value="Anti-Pycsar_Apyc1"/>
    <property type="match status" value="1"/>
</dbReference>
<evidence type="ECO:0000256" key="1">
    <source>
        <dbReference type="ARBA" id="ARBA00022759"/>
    </source>
</evidence>
<dbReference type="PANTHER" id="PTHR46018:SF2">
    <property type="entry name" value="ZINC PHOSPHODIESTERASE ELAC PROTEIN 1"/>
    <property type="match status" value="1"/>
</dbReference>
<dbReference type="PANTHER" id="PTHR46018">
    <property type="entry name" value="ZINC PHOSPHODIESTERASE ELAC PROTEIN 1"/>
    <property type="match status" value="1"/>
</dbReference>
<accession>A0ABV6F2A0</accession>
<reference evidence="3 4" key="1">
    <citation type="submission" date="2024-09" db="EMBL/GenBank/DDBJ databases">
        <authorList>
            <person name="Sun Q."/>
            <person name="Mori K."/>
        </authorList>
    </citation>
    <scope>NUCLEOTIDE SEQUENCE [LARGE SCALE GENOMIC DNA]</scope>
    <source>
        <strain evidence="3 4">CCM 7609</strain>
    </source>
</reference>
<comment type="caution">
    <text evidence="3">The sequence shown here is derived from an EMBL/GenBank/DDBJ whole genome shotgun (WGS) entry which is preliminary data.</text>
</comment>
<evidence type="ECO:0000313" key="3">
    <source>
        <dbReference type="EMBL" id="MFC0247536.1"/>
    </source>
</evidence>
<dbReference type="RefSeq" id="WP_378040190.1">
    <property type="nucleotide sequence ID" value="NZ_JBHLWH010000011.1"/>
</dbReference>
<dbReference type="EMBL" id="JBHLWH010000011">
    <property type="protein sequence ID" value="MFC0247536.1"/>
    <property type="molecule type" value="Genomic_DNA"/>
</dbReference>
<evidence type="ECO:0000256" key="2">
    <source>
        <dbReference type="ARBA" id="ARBA00022801"/>
    </source>
</evidence>
<dbReference type="Gene3D" id="3.60.15.10">
    <property type="entry name" value="Ribonuclease Z/Hydroxyacylglutathione hydrolase-like"/>
    <property type="match status" value="1"/>
</dbReference>
<dbReference type="InterPro" id="IPR036866">
    <property type="entry name" value="RibonucZ/Hydroxyglut_hydro"/>
</dbReference>
<gene>
    <name evidence="3" type="ORF">ACFFIO_03365</name>
</gene>
<dbReference type="InterPro" id="IPR044094">
    <property type="entry name" value="AtsA-like_MBL-fold"/>
</dbReference>
<dbReference type="InterPro" id="IPR006311">
    <property type="entry name" value="TAT_signal"/>
</dbReference>
<dbReference type="SUPFAM" id="SSF56281">
    <property type="entry name" value="Metallo-hydrolase/oxidoreductase"/>
    <property type="match status" value="1"/>
</dbReference>
<sequence>MCTPENVRRVAVEAAAKPRTSRRAVLAGGLGTAAAMGLSLPASAAAHPRPSAGRTPLELVLLGTRGGLPPSSDRSGIASVVTVEGRNYQIDCGYASAWQYQRAGLKRQDLAGIFITHLHADHVADYYNTILMGAVTGLPYLDVVPDNVPAYGPGPAGGLPDKWGGGTAPTINPANPTPGLVEMTNSLHAAYAYSSNVFMRDAGMRDISELVTPHEIVISEVGASPRGDTAPRMSPFVVMEDDRVRVSATLVPHGPVYPSFAYRFDTDHGSVTFSGDTRKSENLIELAAETDILVHEAISDPAEVGISGPILTHMLESHVLVDEVGTIAQAAAAKHLVLSHLGDFTGEIKRGKWQRAAQRGYSGKVTVGEDLQRIPLRHRRR</sequence>
<name>A0ABV6F2A0_9MICC</name>
<evidence type="ECO:0000313" key="4">
    <source>
        <dbReference type="Proteomes" id="UP001589766"/>
    </source>
</evidence>
<organism evidence="3 4">
    <name type="scientific">Citricoccus parietis</name>
    <dbReference type="NCBI Taxonomy" id="592307"/>
    <lineage>
        <taxon>Bacteria</taxon>
        <taxon>Bacillati</taxon>
        <taxon>Actinomycetota</taxon>
        <taxon>Actinomycetes</taxon>
        <taxon>Micrococcales</taxon>
        <taxon>Micrococcaceae</taxon>
        <taxon>Citricoccus</taxon>
    </lineage>
</organism>
<keyword evidence="2" id="KW-0378">Hydrolase</keyword>
<dbReference type="Proteomes" id="UP001589766">
    <property type="component" value="Unassembled WGS sequence"/>
</dbReference>
<protein>
    <submittedName>
        <fullName evidence="3">MBL fold metallo-hydrolase</fullName>
    </submittedName>
</protein>
<proteinExistence type="predicted"/>
<keyword evidence="4" id="KW-1185">Reference proteome</keyword>
<keyword evidence="1" id="KW-0540">Nuclease</keyword>
<dbReference type="CDD" id="cd07719">
    <property type="entry name" value="arylsulfatase_AtsA-like_MBL-fold"/>
    <property type="match status" value="1"/>
</dbReference>